<evidence type="ECO:0000313" key="10">
    <source>
        <dbReference type="Proteomes" id="UP000015455"/>
    </source>
</evidence>
<keyword evidence="8" id="KW-0732">Signal</keyword>
<dbReference type="InterPro" id="IPR010980">
    <property type="entry name" value="Cyt_c/b562"/>
</dbReference>
<evidence type="ECO:0000256" key="6">
    <source>
        <dbReference type="PIRSR" id="PIRSR000027-1"/>
    </source>
</evidence>
<proteinExistence type="predicted"/>
<dbReference type="InterPro" id="IPR015984">
    <property type="entry name" value="Cyt_c_prime_subgr"/>
</dbReference>
<dbReference type="PRINTS" id="PR00608">
    <property type="entry name" value="CYTCHROMECII"/>
</dbReference>
<organism evidence="9 10">
    <name type="scientific">Thauera terpenica 58Eu</name>
    <dbReference type="NCBI Taxonomy" id="1348657"/>
    <lineage>
        <taxon>Bacteria</taxon>
        <taxon>Pseudomonadati</taxon>
        <taxon>Pseudomonadota</taxon>
        <taxon>Betaproteobacteria</taxon>
        <taxon>Rhodocyclales</taxon>
        <taxon>Zoogloeaceae</taxon>
        <taxon>Thauera</taxon>
    </lineage>
</organism>
<accession>S9ZLR2</accession>
<keyword evidence="4" id="KW-0249">Electron transport</keyword>
<dbReference type="RefSeq" id="WP_021250395.1">
    <property type="nucleotide sequence ID" value="NZ_ATJV01000081.1"/>
</dbReference>
<evidence type="ECO:0000256" key="1">
    <source>
        <dbReference type="ARBA" id="ARBA00022448"/>
    </source>
</evidence>
<dbReference type="SUPFAM" id="SSF47175">
    <property type="entry name" value="Cytochromes"/>
    <property type="match status" value="1"/>
</dbReference>
<dbReference type="PATRIC" id="fig|1348657.5.peg.2995"/>
<protein>
    <submittedName>
        <fullName evidence="9">Cytochrome C</fullName>
    </submittedName>
</protein>
<dbReference type="GO" id="GO:0020037">
    <property type="term" value="F:heme binding"/>
    <property type="evidence" value="ECO:0007669"/>
    <property type="project" value="InterPro"/>
</dbReference>
<dbReference type="InterPro" id="IPR002321">
    <property type="entry name" value="Cyt_c_II"/>
</dbReference>
<keyword evidence="3 6" id="KW-0479">Metal-binding</keyword>
<evidence type="ECO:0000256" key="8">
    <source>
        <dbReference type="SAM" id="SignalP"/>
    </source>
</evidence>
<feature type="binding site" description="covalent" evidence="7">
    <location>
        <position position="145"/>
    </location>
    <ligand>
        <name>heme c</name>
        <dbReference type="ChEBI" id="CHEBI:61717"/>
    </ligand>
</feature>
<evidence type="ECO:0000256" key="4">
    <source>
        <dbReference type="ARBA" id="ARBA00022982"/>
    </source>
</evidence>
<feature type="binding site" description="covalent" evidence="7">
    <location>
        <position position="142"/>
    </location>
    <ligand>
        <name>heme c</name>
        <dbReference type="ChEBI" id="CHEBI:61717"/>
    </ligand>
</feature>
<feature type="signal peptide" evidence="8">
    <location>
        <begin position="1"/>
        <end position="20"/>
    </location>
</feature>
<dbReference type="GO" id="GO:0005506">
    <property type="term" value="F:iron ion binding"/>
    <property type="evidence" value="ECO:0007669"/>
    <property type="project" value="InterPro"/>
</dbReference>
<reference evidence="9 10" key="1">
    <citation type="submission" date="2013-06" db="EMBL/GenBank/DDBJ databases">
        <title>Draft genome sequence of Thauera terpenica.</title>
        <authorList>
            <person name="Liu B."/>
            <person name="Frostegard A.H."/>
            <person name="Shapleigh J.P."/>
        </authorList>
    </citation>
    <scope>NUCLEOTIDE SEQUENCE [LARGE SCALE GENOMIC DNA]</scope>
    <source>
        <strain evidence="9 10">58Eu</strain>
    </source>
</reference>
<dbReference type="Proteomes" id="UP000015455">
    <property type="component" value="Unassembled WGS sequence"/>
</dbReference>
<gene>
    <name evidence="9" type="ORF">M622_05530</name>
</gene>
<comment type="PTM">
    <text evidence="7">Binds 1 heme group per subunit.</text>
</comment>
<dbReference type="Pfam" id="PF01322">
    <property type="entry name" value="Cytochrom_C_2"/>
    <property type="match status" value="1"/>
</dbReference>
<dbReference type="Gene3D" id="1.20.120.10">
    <property type="entry name" value="Cytochrome c/b562"/>
    <property type="match status" value="1"/>
</dbReference>
<dbReference type="InterPro" id="IPR012127">
    <property type="entry name" value="Cyt_c_prime"/>
</dbReference>
<name>S9ZLR2_9RHOO</name>
<keyword evidence="2 7" id="KW-0349">Heme</keyword>
<evidence type="ECO:0000256" key="5">
    <source>
        <dbReference type="ARBA" id="ARBA00023004"/>
    </source>
</evidence>
<keyword evidence="10" id="KW-1185">Reference proteome</keyword>
<evidence type="ECO:0000256" key="2">
    <source>
        <dbReference type="ARBA" id="ARBA00022617"/>
    </source>
</evidence>
<dbReference type="PIRSF" id="PIRSF000027">
    <property type="entry name" value="Cytc_c_prime"/>
    <property type="match status" value="1"/>
</dbReference>
<keyword evidence="5 6" id="KW-0408">Iron</keyword>
<dbReference type="eggNOG" id="COG3909">
    <property type="taxonomic scope" value="Bacteria"/>
</dbReference>
<dbReference type="AlphaFoldDB" id="S9ZLR2"/>
<feature type="chain" id="PRO_5004573747" evidence="8">
    <location>
        <begin position="21"/>
        <end position="152"/>
    </location>
</feature>
<keyword evidence="1" id="KW-0813">Transport</keyword>
<dbReference type="GO" id="GO:0009055">
    <property type="term" value="F:electron transfer activity"/>
    <property type="evidence" value="ECO:0007669"/>
    <property type="project" value="InterPro"/>
</dbReference>
<comment type="caution">
    <text evidence="9">The sequence shown here is derived from an EMBL/GenBank/DDBJ whole genome shotgun (WGS) entry which is preliminary data.</text>
</comment>
<dbReference type="EMBL" id="ATJV01000081">
    <property type="protein sequence ID" value="EPZ14442.1"/>
    <property type="molecule type" value="Genomic_DNA"/>
</dbReference>
<evidence type="ECO:0000313" key="9">
    <source>
        <dbReference type="EMBL" id="EPZ14442.1"/>
    </source>
</evidence>
<dbReference type="OrthoDB" id="5520910at2"/>
<evidence type="ECO:0000256" key="7">
    <source>
        <dbReference type="PIRSR" id="PIRSR000027-2"/>
    </source>
</evidence>
<evidence type="ECO:0000256" key="3">
    <source>
        <dbReference type="ARBA" id="ARBA00022723"/>
    </source>
</evidence>
<dbReference type="PROSITE" id="PS51009">
    <property type="entry name" value="CYTCII"/>
    <property type="match status" value="1"/>
</dbReference>
<feature type="binding site" description="axial binding residue" evidence="6">
    <location>
        <position position="146"/>
    </location>
    <ligand>
        <name>heme c</name>
        <dbReference type="ChEBI" id="CHEBI:61717"/>
    </ligand>
    <ligandPart>
        <name>Fe</name>
        <dbReference type="ChEBI" id="CHEBI:18248"/>
    </ligandPart>
</feature>
<sequence>MKKIIALGIIALSLAGTASAQVKPEEQIKYRQAGYSFMSWNMGKIKANLEGEYNTQQVQAAANAIAAIAGSGMGALYGPGTDKDIGEVKTRVKPEFFDPANGPDIGKIATNFNTAAAELAKVAAGGDKAAVQKAFGATGETCKACHDKYRME</sequence>
<dbReference type="GO" id="GO:0042597">
    <property type="term" value="C:periplasmic space"/>
    <property type="evidence" value="ECO:0007669"/>
    <property type="project" value="InterPro"/>
</dbReference>
<dbReference type="STRING" id="1348657.M622_05530"/>
<dbReference type="GO" id="GO:0022900">
    <property type="term" value="P:electron transport chain"/>
    <property type="evidence" value="ECO:0007669"/>
    <property type="project" value="InterPro"/>
</dbReference>